<evidence type="ECO:0000256" key="7">
    <source>
        <dbReference type="ARBA" id="ARBA00025795"/>
    </source>
</evidence>
<dbReference type="PANTHER" id="PTHR33577:SF7">
    <property type="entry name" value="HEME HALOPEROXIDASE FAMILY PROFILE DOMAIN-CONTAINING PROTEIN"/>
    <property type="match status" value="1"/>
</dbReference>
<keyword evidence="11" id="KW-1185">Reference proteome</keyword>
<dbReference type="AlphaFoldDB" id="A0A9P9DV38"/>
<keyword evidence="5" id="KW-0560">Oxidoreductase</keyword>
<evidence type="ECO:0000259" key="9">
    <source>
        <dbReference type="PROSITE" id="PS51405"/>
    </source>
</evidence>
<dbReference type="Pfam" id="PF01328">
    <property type="entry name" value="Peroxidase_2"/>
    <property type="match status" value="1"/>
</dbReference>
<keyword evidence="4" id="KW-0479">Metal-binding</keyword>
<feature type="domain" description="Heme haloperoxidase family profile" evidence="9">
    <location>
        <begin position="23"/>
        <end position="230"/>
    </location>
</feature>
<comment type="caution">
    <text evidence="10">The sequence shown here is derived from an EMBL/GenBank/DDBJ whole genome shotgun (WGS) entry which is preliminary data.</text>
</comment>
<dbReference type="EMBL" id="JAGMUV010000020">
    <property type="protein sequence ID" value="KAH7125813.1"/>
    <property type="molecule type" value="Genomic_DNA"/>
</dbReference>
<evidence type="ECO:0000313" key="10">
    <source>
        <dbReference type="EMBL" id="KAH7125813.1"/>
    </source>
</evidence>
<comment type="similarity">
    <text evidence="7">Belongs to the chloroperoxidase family.</text>
</comment>
<organism evidence="10 11">
    <name type="scientific">Dactylonectria macrodidyma</name>
    <dbReference type="NCBI Taxonomy" id="307937"/>
    <lineage>
        <taxon>Eukaryota</taxon>
        <taxon>Fungi</taxon>
        <taxon>Dikarya</taxon>
        <taxon>Ascomycota</taxon>
        <taxon>Pezizomycotina</taxon>
        <taxon>Sordariomycetes</taxon>
        <taxon>Hypocreomycetidae</taxon>
        <taxon>Hypocreales</taxon>
        <taxon>Nectriaceae</taxon>
        <taxon>Dactylonectria</taxon>
    </lineage>
</organism>
<evidence type="ECO:0000313" key="11">
    <source>
        <dbReference type="Proteomes" id="UP000738349"/>
    </source>
</evidence>
<feature type="chain" id="PRO_5040129403" evidence="8">
    <location>
        <begin position="21"/>
        <end position="272"/>
    </location>
</feature>
<evidence type="ECO:0000256" key="2">
    <source>
        <dbReference type="ARBA" id="ARBA00022559"/>
    </source>
</evidence>
<evidence type="ECO:0000256" key="8">
    <source>
        <dbReference type="SAM" id="SignalP"/>
    </source>
</evidence>
<keyword evidence="2" id="KW-0575">Peroxidase</keyword>
<dbReference type="PROSITE" id="PS51405">
    <property type="entry name" value="HEME_HALOPEROXIDASE"/>
    <property type="match status" value="1"/>
</dbReference>
<comment type="cofactor">
    <cofactor evidence="1">
        <name>heme b</name>
        <dbReference type="ChEBI" id="CHEBI:60344"/>
    </cofactor>
</comment>
<evidence type="ECO:0000256" key="6">
    <source>
        <dbReference type="ARBA" id="ARBA00023004"/>
    </source>
</evidence>
<evidence type="ECO:0000256" key="4">
    <source>
        <dbReference type="ARBA" id="ARBA00022723"/>
    </source>
</evidence>
<keyword evidence="6" id="KW-0408">Iron</keyword>
<dbReference type="InterPro" id="IPR036851">
    <property type="entry name" value="Chloroperoxidase-like_sf"/>
</dbReference>
<evidence type="ECO:0000256" key="5">
    <source>
        <dbReference type="ARBA" id="ARBA00023002"/>
    </source>
</evidence>
<accession>A0A9P9DV38</accession>
<evidence type="ECO:0000256" key="1">
    <source>
        <dbReference type="ARBA" id="ARBA00001970"/>
    </source>
</evidence>
<dbReference type="GO" id="GO:0004601">
    <property type="term" value="F:peroxidase activity"/>
    <property type="evidence" value="ECO:0007669"/>
    <property type="project" value="UniProtKB-KW"/>
</dbReference>
<protein>
    <submittedName>
        <fullName evidence="10">Chloroperoxidase</fullName>
    </submittedName>
</protein>
<feature type="signal peptide" evidence="8">
    <location>
        <begin position="1"/>
        <end position="20"/>
    </location>
</feature>
<reference evidence="10" key="1">
    <citation type="journal article" date="2021" name="Nat. Commun.">
        <title>Genetic determinants of endophytism in the Arabidopsis root mycobiome.</title>
        <authorList>
            <person name="Mesny F."/>
            <person name="Miyauchi S."/>
            <person name="Thiergart T."/>
            <person name="Pickel B."/>
            <person name="Atanasova L."/>
            <person name="Karlsson M."/>
            <person name="Huettel B."/>
            <person name="Barry K.W."/>
            <person name="Haridas S."/>
            <person name="Chen C."/>
            <person name="Bauer D."/>
            <person name="Andreopoulos W."/>
            <person name="Pangilinan J."/>
            <person name="LaButti K."/>
            <person name="Riley R."/>
            <person name="Lipzen A."/>
            <person name="Clum A."/>
            <person name="Drula E."/>
            <person name="Henrissat B."/>
            <person name="Kohler A."/>
            <person name="Grigoriev I.V."/>
            <person name="Martin F.M."/>
            <person name="Hacquard S."/>
        </authorList>
    </citation>
    <scope>NUCLEOTIDE SEQUENCE</scope>
    <source>
        <strain evidence="10">MPI-CAGE-AT-0147</strain>
    </source>
</reference>
<name>A0A9P9DV38_9HYPO</name>
<dbReference type="PANTHER" id="PTHR33577">
    <property type="entry name" value="STERIGMATOCYSTIN BIOSYNTHESIS PEROXIDASE STCC-RELATED"/>
    <property type="match status" value="1"/>
</dbReference>
<keyword evidence="3" id="KW-0349">Heme</keyword>
<sequence>MKSVLLISTLILSWSHLVDSETGIPGWHPPTPDDVRGPCPMLNTLSNHGYLPHNGRDITREVLRQALARALNFDSALTDVMFDQAIFVNPEPGATAFTLDHLNRHNILEHDASLSRVDAYFGNNHVFNQTVFDETRKYWVEPLLTAKMLAVSKLARQVTSKAFNPTYTFTSSTENFSEGEVGAPIIAFGDIENMTVDRAFVEYFFVNERLPIELGWEKRSGFVELKDVLKVTAAIRSASQLVTESRVAQESLDEYQDVHIVLDSRISYQGKE</sequence>
<gene>
    <name evidence="10" type="ORF">EDB81DRAFT_810002</name>
</gene>
<dbReference type="GO" id="GO:0046872">
    <property type="term" value="F:metal ion binding"/>
    <property type="evidence" value="ECO:0007669"/>
    <property type="project" value="UniProtKB-KW"/>
</dbReference>
<dbReference type="OrthoDB" id="407298at2759"/>
<dbReference type="Gene3D" id="1.10.489.10">
    <property type="entry name" value="Chloroperoxidase-like"/>
    <property type="match status" value="1"/>
</dbReference>
<dbReference type="Proteomes" id="UP000738349">
    <property type="component" value="Unassembled WGS sequence"/>
</dbReference>
<dbReference type="InterPro" id="IPR000028">
    <property type="entry name" value="Chloroperoxidase"/>
</dbReference>
<dbReference type="SUPFAM" id="SSF47571">
    <property type="entry name" value="Cloroperoxidase"/>
    <property type="match status" value="1"/>
</dbReference>
<proteinExistence type="inferred from homology"/>
<evidence type="ECO:0000256" key="3">
    <source>
        <dbReference type="ARBA" id="ARBA00022617"/>
    </source>
</evidence>
<keyword evidence="8" id="KW-0732">Signal</keyword>